<dbReference type="Pfam" id="PF13021">
    <property type="entry name" value="DUF3885"/>
    <property type="match status" value="1"/>
</dbReference>
<feature type="domain" description="DUF3885" evidence="1">
    <location>
        <begin position="33"/>
        <end position="213"/>
    </location>
</feature>
<dbReference type="InterPro" id="IPR024976">
    <property type="entry name" value="DUF3885"/>
</dbReference>
<protein>
    <recommendedName>
        <fullName evidence="1">DUF3885 domain-containing protein</fullName>
    </recommendedName>
</protein>
<organism evidence="2 3">
    <name type="scientific">Hymenobacter artigasi</name>
    <dbReference type="NCBI Taxonomy" id="2719616"/>
    <lineage>
        <taxon>Bacteria</taxon>
        <taxon>Pseudomonadati</taxon>
        <taxon>Bacteroidota</taxon>
        <taxon>Cytophagia</taxon>
        <taxon>Cytophagales</taxon>
        <taxon>Hymenobacteraceae</taxon>
        <taxon>Hymenobacter</taxon>
    </lineage>
</organism>
<evidence type="ECO:0000313" key="2">
    <source>
        <dbReference type="EMBL" id="NKI90252.1"/>
    </source>
</evidence>
<proteinExistence type="predicted"/>
<keyword evidence="3" id="KW-1185">Reference proteome</keyword>
<accession>A0ABX1HJ60</accession>
<dbReference type="Proteomes" id="UP000717634">
    <property type="component" value="Unassembled WGS sequence"/>
</dbReference>
<reference evidence="2 3" key="1">
    <citation type="submission" date="2020-03" db="EMBL/GenBank/DDBJ databases">
        <title>Genomic Encyclopedia of Type Strains, Phase IV (KMG-V): Genome sequencing to study the core and pangenomes of soil and plant-associated prokaryotes.</title>
        <authorList>
            <person name="Whitman W."/>
        </authorList>
    </citation>
    <scope>NUCLEOTIDE SEQUENCE [LARGE SCALE GENOMIC DNA]</scope>
    <source>
        <strain evidence="2 3">1B</strain>
    </source>
</reference>
<comment type="caution">
    <text evidence="2">The sequence shown here is derived from an EMBL/GenBank/DDBJ whole genome shotgun (WGS) entry which is preliminary data.</text>
</comment>
<sequence>MKEELQQYLHKSFGRHPPYSTNDINLDYSVGGQVHIRFELGGELLRNGTRERVAQSSQRAVTLFEDTFPDTENKIWVLIYDYSETLVDENPNFLCQQFPSDLLSTFYNQVERVHECVGNVNELENEGNDGKDCKIIIGKVKVKDIKYQHILEAIANSEMGFEPAIDSRVYFVDPKTDRIFRMYDDRGCFVESNSADNIRDLYQRRNDWIADYHRPEIDKYFQ</sequence>
<evidence type="ECO:0000259" key="1">
    <source>
        <dbReference type="Pfam" id="PF13021"/>
    </source>
</evidence>
<name>A0ABX1HJ60_9BACT</name>
<evidence type="ECO:0000313" key="3">
    <source>
        <dbReference type="Proteomes" id="UP000717634"/>
    </source>
</evidence>
<gene>
    <name evidence="2" type="ORF">HBN54_002852</name>
</gene>
<dbReference type="RefSeq" id="WP_168673859.1">
    <property type="nucleotide sequence ID" value="NZ_JAAVTK010000008.1"/>
</dbReference>
<dbReference type="EMBL" id="JAAVTK010000008">
    <property type="protein sequence ID" value="NKI90252.1"/>
    <property type="molecule type" value="Genomic_DNA"/>
</dbReference>